<feature type="domain" description="HTH gntR-type" evidence="6">
    <location>
        <begin position="22"/>
        <end position="90"/>
    </location>
</feature>
<dbReference type="SUPFAM" id="SSF46785">
    <property type="entry name" value="Winged helix' DNA-binding domain"/>
    <property type="match status" value="1"/>
</dbReference>
<protein>
    <submittedName>
        <fullName evidence="7">Transcriptional regulator, GntR family with aminotransferase activity</fullName>
    </submittedName>
</protein>
<dbReference type="AlphaFoldDB" id="A3ZRB3"/>
<dbReference type="RefSeq" id="WP_002650239.1">
    <property type="nucleotide sequence ID" value="NZ_CH672376.1"/>
</dbReference>
<dbReference type="GO" id="GO:0030170">
    <property type="term" value="F:pyridoxal phosphate binding"/>
    <property type="evidence" value="ECO:0007669"/>
    <property type="project" value="InterPro"/>
</dbReference>
<evidence type="ECO:0000256" key="4">
    <source>
        <dbReference type="ARBA" id="ARBA00023125"/>
    </source>
</evidence>
<dbReference type="GO" id="GO:0003700">
    <property type="term" value="F:DNA-binding transcription factor activity"/>
    <property type="evidence" value="ECO:0007669"/>
    <property type="project" value="InterPro"/>
</dbReference>
<dbReference type="InterPro" id="IPR051446">
    <property type="entry name" value="HTH_trans_reg/aminotransferase"/>
</dbReference>
<keyword evidence="4" id="KW-0238">DNA-binding</keyword>
<dbReference type="SMART" id="SM00345">
    <property type="entry name" value="HTH_GNTR"/>
    <property type="match status" value="1"/>
</dbReference>
<gene>
    <name evidence="7" type="ORF">DSM3645_11716</name>
</gene>
<dbReference type="HOGENOM" id="CLU_017584_0_1_0"/>
<dbReference type="Pfam" id="PF00155">
    <property type="entry name" value="Aminotran_1_2"/>
    <property type="match status" value="1"/>
</dbReference>
<evidence type="ECO:0000313" key="7">
    <source>
        <dbReference type="EMBL" id="EAQ80682.1"/>
    </source>
</evidence>
<name>A3ZRB3_9BACT</name>
<evidence type="ECO:0000313" key="8">
    <source>
        <dbReference type="Proteomes" id="UP000004358"/>
    </source>
</evidence>
<dbReference type="eggNOG" id="COG1167">
    <property type="taxonomic scope" value="Bacteria"/>
</dbReference>
<dbReference type="GO" id="GO:0003677">
    <property type="term" value="F:DNA binding"/>
    <property type="evidence" value="ECO:0007669"/>
    <property type="project" value="UniProtKB-KW"/>
</dbReference>
<reference evidence="7 8" key="1">
    <citation type="submission" date="2006-02" db="EMBL/GenBank/DDBJ databases">
        <authorList>
            <person name="Amann R."/>
            <person name="Ferriera S."/>
            <person name="Johnson J."/>
            <person name="Kravitz S."/>
            <person name="Halpern A."/>
            <person name="Remington K."/>
            <person name="Beeson K."/>
            <person name="Tran B."/>
            <person name="Rogers Y.-H."/>
            <person name="Friedman R."/>
            <person name="Venter J.C."/>
        </authorList>
    </citation>
    <scope>NUCLEOTIDE SEQUENCE [LARGE SCALE GENOMIC DNA]</scope>
    <source>
        <strain evidence="7 8">DSM 3645</strain>
    </source>
</reference>
<dbReference type="InterPro" id="IPR000524">
    <property type="entry name" value="Tscrpt_reg_HTH_GntR"/>
</dbReference>
<dbReference type="Pfam" id="PF00392">
    <property type="entry name" value="GntR"/>
    <property type="match status" value="1"/>
</dbReference>
<comment type="similarity">
    <text evidence="1">In the C-terminal section; belongs to the class-I pyridoxal-phosphate-dependent aminotransferase family.</text>
</comment>
<dbReference type="SUPFAM" id="SSF53383">
    <property type="entry name" value="PLP-dependent transferases"/>
    <property type="match status" value="1"/>
</dbReference>
<evidence type="ECO:0000256" key="5">
    <source>
        <dbReference type="ARBA" id="ARBA00023163"/>
    </source>
</evidence>
<evidence type="ECO:0000256" key="1">
    <source>
        <dbReference type="ARBA" id="ARBA00005384"/>
    </source>
</evidence>
<proteinExistence type="inferred from homology"/>
<evidence type="ECO:0000256" key="3">
    <source>
        <dbReference type="ARBA" id="ARBA00023015"/>
    </source>
</evidence>
<dbReference type="PANTHER" id="PTHR46577:SF1">
    <property type="entry name" value="HTH-TYPE TRANSCRIPTIONAL REGULATORY PROTEIN GABR"/>
    <property type="match status" value="1"/>
</dbReference>
<keyword evidence="7" id="KW-0032">Aminotransferase</keyword>
<dbReference type="Proteomes" id="UP000004358">
    <property type="component" value="Unassembled WGS sequence"/>
</dbReference>
<dbReference type="PROSITE" id="PS50949">
    <property type="entry name" value="HTH_GNTR"/>
    <property type="match status" value="1"/>
</dbReference>
<sequence length="495" mass="55366">MVQRRSQRFQFDTLEIDRSATQPLHRQLESQLRDAIRAGRLRPGEKLPSTRGLCRELQIARNTVAAAYEQLLAEGFLEAEIGSGTRVSQQLPENMAPAASGKQTAPRPLRRRLAQRAGNIERFADWAPRIITAPQPFRPHTPAIDHFPRDIWQRLADRRLRRLPRLTFMGVDPAGYAPLRSAIAAYLGASRGLACAAEQIVVTSGAQQGLELIARLLLDPGDRFWLEEPGYCPAWHAFTTHGAIGAAIPVDEQGIDVAVGEQLCPAARLAYVTPSVQWPGGMTMSLPRRLQLLDWAERNEAWIVEDDYVGEFRFAGRPQQALAAHDPHGSVLYLGTFSKVLFPGLRLGYLVVPEPLVRSFATSRWLADRHSPVFEQATLTDFIEEGHFARHLRRMRKLYAVRQQAMFAALDAAFGSAIDYDRHEAGLHVVVQTRDARQNRRLQRAAHEAGVEYHAVDQYSAVDHKTPGLILGFAAFDEAQIAEAVQAWAQRFFSS</sequence>
<dbReference type="PANTHER" id="PTHR46577">
    <property type="entry name" value="HTH-TYPE TRANSCRIPTIONAL REGULATORY PROTEIN GABR"/>
    <property type="match status" value="1"/>
</dbReference>
<dbReference type="Gene3D" id="1.10.10.10">
    <property type="entry name" value="Winged helix-like DNA-binding domain superfamily/Winged helix DNA-binding domain"/>
    <property type="match status" value="1"/>
</dbReference>
<keyword evidence="3" id="KW-0805">Transcription regulation</keyword>
<dbReference type="InterPro" id="IPR015424">
    <property type="entry name" value="PyrdxlP-dep_Trfase"/>
</dbReference>
<dbReference type="CDD" id="cd00609">
    <property type="entry name" value="AAT_like"/>
    <property type="match status" value="1"/>
</dbReference>
<dbReference type="OrthoDB" id="9808770at2"/>
<organism evidence="7 8">
    <name type="scientific">Blastopirellula marina DSM 3645</name>
    <dbReference type="NCBI Taxonomy" id="314230"/>
    <lineage>
        <taxon>Bacteria</taxon>
        <taxon>Pseudomonadati</taxon>
        <taxon>Planctomycetota</taxon>
        <taxon>Planctomycetia</taxon>
        <taxon>Pirellulales</taxon>
        <taxon>Pirellulaceae</taxon>
        <taxon>Blastopirellula</taxon>
    </lineage>
</organism>
<dbReference type="GO" id="GO:0008483">
    <property type="term" value="F:transaminase activity"/>
    <property type="evidence" value="ECO:0007669"/>
    <property type="project" value="UniProtKB-KW"/>
</dbReference>
<dbReference type="STRING" id="314230.DSM3645_11716"/>
<dbReference type="CDD" id="cd07377">
    <property type="entry name" value="WHTH_GntR"/>
    <property type="match status" value="1"/>
</dbReference>
<dbReference type="InterPro" id="IPR015421">
    <property type="entry name" value="PyrdxlP-dep_Trfase_major"/>
</dbReference>
<comment type="caution">
    <text evidence="7">The sequence shown here is derived from an EMBL/GenBank/DDBJ whole genome shotgun (WGS) entry which is preliminary data.</text>
</comment>
<dbReference type="EMBL" id="AANZ01000007">
    <property type="protein sequence ID" value="EAQ80682.1"/>
    <property type="molecule type" value="Genomic_DNA"/>
</dbReference>
<dbReference type="Gene3D" id="3.40.640.10">
    <property type="entry name" value="Type I PLP-dependent aspartate aminotransferase-like (Major domain)"/>
    <property type="match status" value="1"/>
</dbReference>
<dbReference type="PRINTS" id="PR00035">
    <property type="entry name" value="HTHGNTR"/>
</dbReference>
<accession>A3ZRB3</accession>
<evidence type="ECO:0000259" key="6">
    <source>
        <dbReference type="PROSITE" id="PS50949"/>
    </source>
</evidence>
<evidence type="ECO:0000256" key="2">
    <source>
        <dbReference type="ARBA" id="ARBA00022898"/>
    </source>
</evidence>
<dbReference type="InterPro" id="IPR036390">
    <property type="entry name" value="WH_DNA-bd_sf"/>
</dbReference>
<keyword evidence="2" id="KW-0663">Pyridoxal phosphate</keyword>
<dbReference type="InterPro" id="IPR036388">
    <property type="entry name" value="WH-like_DNA-bd_sf"/>
</dbReference>
<dbReference type="InterPro" id="IPR004839">
    <property type="entry name" value="Aminotransferase_I/II_large"/>
</dbReference>
<keyword evidence="7" id="KW-0808">Transferase</keyword>
<keyword evidence="5" id="KW-0804">Transcription</keyword>